<comment type="similarity">
    <text evidence="4 14">Belongs to the cytochrome P450 family.</text>
</comment>
<keyword evidence="11 14" id="KW-0503">Monooxygenase</keyword>
<dbReference type="InterPro" id="IPR002401">
    <property type="entry name" value="Cyt_P450_E_grp-I"/>
</dbReference>
<dbReference type="RefSeq" id="XP_007396165.1">
    <property type="nucleotide sequence ID" value="XM_007396103.1"/>
</dbReference>
<dbReference type="PRINTS" id="PR00463">
    <property type="entry name" value="EP450I"/>
</dbReference>
<dbReference type="GO" id="GO:0004497">
    <property type="term" value="F:monooxygenase activity"/>
    <property type="evidence" value="ECO:0007669"/>
    <property type="project" value="UniProtKB-KW"/>
</dbReference>
<dbReference type="KEGG" id="pco:PHACADRAFT_209373"/>
<dbReference type="GeneID" id="18912834"/>
<evidence type="ECO:0000256" key="5">
    <source>
        <dbReference type="ARBA" id="ARBA00022617"/>
    </source>
</evidence>
<evidence type="ECO:0000313" key="17">
    <source>
        <dbReference type="Proteomes" id="UP000008370"/>
    </source>
</evidence>
<organism evidence="16 17">
    <name type="scientific">Phanerochaete carnosa (strain HHB-10118-sp)</name>
    <name type="common">White-rot fungus</name>
    <name type="synonym">Peniophora carnosa</name>
    <dbReference type="NCBI Taxonomy" id="650164"/>
    <lineage>
        <taxon>Eukaryota</taxon>
        <taxon>Fungi</taxon>
        <taxon>Dikarya</taxon>
        <taxon>Basidiomycota</taxon>
        <taxon>Agaricomycotina</taxon>
        <taxon>Agaricomycetes</taxon>
        <taxon>Polyporales</taxon>
        <taxon>Phanerochaetaceae</taxon>
        <taxon>Phanerochaete</taxon>
    </lineage>
</organism>
<proteinExistence type="inferred from homology"/>
<keyword evidence="6" id="KW-0812">Transmembrane</keyword>
<evidence type="ECO:0000256" key="6">
    <source>
        <dbReference type="ARBA" id="ARBA00022692"/>
    </source>
</evidence>
<feature type="binding site" description="axial binding residue" evidence="13">
    <location>
        <position position="435"/>
    </location>
    <ligand>
        <name>heme</name>
        <dbReference type="ChEBI" id="CHEBI:30413"/>
    </ligand>
    <ligandPart>
        <name>Fe</name>
        <dbReference type="ChEBI" id="CHEBI:18248"/>
    </ligandPart>
</feature>
<evidence type="ECO:0000256" key="8">
    <source>
        <dbReference type="ARBA" id="ARBA00022989"/>
    </source>
</evidence>
<dbReference type="GO" id="GO:0005506">
    <property type="term" value="F:iron ion binding"/>
    <property type="evidence" value="ECO:0007669"/>
    <property type="project" value="InterPro"/>
</dbReference>
<evidence type="ECO:0000256" key="12">
    <source>
        <dbReference type="ARBA" id="ARBA00023136"/>
    </source>
</evidence>
<dbReference type="CDD" id="cd11065">
    <property type="entry name" value="CYP64-like"/>
    <property type="match status" value="1"/>
</dbReference>
<evidence type="ECO:0000256" key="1">
    <source>
        <dbReference type="ARBA" id="ARBA00001971"/>
    </source>
</evidence>
<evidence type="ECO:0000256" key="2">
    <source>
        <dbReference type="ARBA" id="ARBA00004167"/>
    </source>
</evidence>
<accession>K5W9J6</accession>
<keyword evidence="8" id="KW-1133">Transmembrane helix</keyword>
<name>K5W9J6_PHACS</name>
<keyword evidence="15" id="KW-0732">Signal</keyword>
<keyword evidence="12" id="KW-0472">Membrane</keyword>
<dbReference type="EMBL" id="JH930472">
    <property type="protein sequence ID" value="EKM55855.1"/>
    <property type="molecule type" value="Genomic_DNA"/>
</dbReference>
<dbReference type="InParanoid" id="K5W9J6"/>
<dbReference type="PANTHER" id="PTHR46300:SF7">
    <property type="entry name" value="P450, PUTATIVE (EUROFUNG)-RELATED"/>
    <property type="match status" value="1"/>
</dbReference>
<dbReference type="PRINTS" id="PR00385">
    <property type="entry name" value="P450"/>
</dbReference>
<dbReference type="PANTHER" id="PTHR46300">
    <property type="entry name" value="P450, PUTATIVE (EUROFUNG)-RELATED-RELATED"/>
    <property type="match status" value="1"/>
</dbReference>
<keyword evidence="17" id="KW-1185">Reference proteome</keyword>
<dbReference type="Proteomes" id="UP000008370">
    <property type="component" value="Unassembled WGS sequence"/>
</dbReference>
<evidence type="ECO:0000256" key="14">
    <source>
        <dbReference type="RuleBase" id="RU000461"/>
    </source>
</evidence>
<dbReference type="Gene3D" id="1.10.630.10">
    <property type="entry name" value="Cytochrome P450"/>
    <property type="match status" value="1"/>
</dbReference>
<dbReference type="InterPro" id="IPR050364">
    <property type="entry name" value="Cytochrome_P450_fung"/>
</dbReference>
<dbReference type="GO" id="GO:0016020">
    <property type="term" value="C:membrane"/>
    <property type="evidence" value="ECO:0007669"/>
    <property type="project" value="UniProtKB-SubCell"/>
</dbReference>
<dbReference type="GO" id="GO:0016705">
    <property type="term" value="F:oxidoreductase activity, acting on paired donors, with incorporation or reduction of molecular oxygen"/>
    <property type="evidence" value="ECO:0007669"/>
    <property type="project" value="InterPro"/>
</dbReference>
<dbReference type="OrthoDB" id="2789670at2759"/>
<feature type="chain" id="PRO_5003890610" description="Cytochrome P450" evidence="15">
    <location>
        <begin position="26"/>
        <end position="508"/>
    </location>
</feature>
<comment type="subcellular location">
    <subcellularLocation>
        <location evidence="2">Membrane</location>
        <topology evidence="2">Single-pass membrane protein</topology>
    </subcellularLocation>
</comment>
<dbReference type="InterPro" id="IPR001128">
    <property type="entry name" value="Cyt_P450"/>
</dbReference>
<evidence type="ECO:0000313" key="16">
    <source>
        <dbReference type="EMBL" id="EKM55855.1"/>
    </source>
</evidence>
<gene>
    <name evidence="16" type="ORF">PHACADRAFT_209373</name>
</gene>
<dbReference type="InterPro" id="IPR036396">
    <property type="entry name" value="Cyt_P450_sf"/>
</dbReference>
<evidence type="ECO:0000256" key="3">
    <source>
        <dbReference type="ARBA" id="ARBA00005179"/>
    </source>
</evidence>
<dbReference type="GO" id="GO:0020037">
    <property type="term" value="F:heme binding"/>
    <property type="evidence" value="ECO:0007669"/>
    <property type="project" value="InterPro"/>
</dbReference>
<dbReference type="HOGENOM" id="CLU_001570_2_3_1"/>
<feature type="signal peptide" evidence="15">
    <location>
        <begin position="1"/>
        <end position="25"/>
    </location>
</feature>
<evidence type="ECO:0000256" key="13">
    <source>
        <dbReference type="PIRSR" id="PIRSR602401-1"/>
    </source>
</evidence>
<evidence type="ECO:0008006" key="18">
    <source>
        <dbReference type="Google" id="ProtNLM"/>
    </source>
</evidence>
<dbReference type="InterPro" id="IPR017972">
    <property type="entry name" value="Cyt_P450_CS"/>
</dbReference>
<dbReference type="Pfam" id="PF00067">
    <property type="entry name" value="p450"/>
    <property type="match status" value="1"/>
</dbReference>
<keyword evidence="7 13" id="KW-0479">Metal-binding</keyword>
<keyword evidence="9 14" id="KW-0560">Oxidoreductase</keyword>
<keyword evidence="5 13" id="KW-0349">Heme</keyword>
<dbReference type="AlphaFoldDB" id="K5W9J6"/>
<evidence type="ECO:0000256" key="4">
    <source>
        <dbReference type="ARBA" id="ARBA00010617"/>
    </source>
</evidence>
<keyword evidence="10 13" id="KW-0408">Iron</keyword>
<evidence type="ECO:0000256" key="11">
    <source>
        <dbReference type="ARBA" id="ARBA00023033"/>
    </source>
</evidence>
<evidence type="ECO:0000256" key="15">
    <source>
        <dbReference type="SAM" id="SignalP"/>
    </source>
</evidence>
<comment type="pathway">
    <text evidence="3">Secondary metabolite biosynthesis.</text>
</comment>
<protein>
    <recommendedName>
        <fullName evidence="18">Cytochrome P450</fullName>
    </recommendedName>
</protein>
<evidence type="ECO:0000256" key="10">
    <source>
        <dbReference type="ARBA" id="ARBA00023004"/>
    </source>
</evidence>
<evidence type="ECO:0000256" key="9">
    <source>
        <dbReference type="ARBA" id="ARBA00023002"/>
    </source>
</evidence>
<dbReference type="SUPFAM" id="SSF48264">
    <property type="entry name" value="Cytochrome P450"/>
    <property type="match status" value="1"/>
</dbReference>
<reference evidence="16 17" key="1">
    <citation type="journal article" date="2012" name="BMC Genomics">
        <title>Comparative genomics of the white-rot fungi, Phanerochaete carnosa and P. chrysosporium, to elucidate the genetic basis of the distinct wood types they colonize.</title>
        <authorList>
            <person name="Suzuki H."/>
            <person name="MacDonald J."/>
            <person name="Syed K."/>
            <person name="Salamov A."/>
            <person name="Hori C."/>
            <person name="Aerts A."/>
            <person name="Henrissat B."/>
            <person name="Wiebenga A."/>
            <person name="vanKuyk P.A."/>
            <person name="Barry K."/>
            <person name="Lindquist E."/>
            <person name="LaButti K."/>
            <person name="Lapidus A."/>
            <person name="Lucas S."/>
            <person name="Coutinho P."/>
            <person name="Gong Y."/>
            <person name="Samejima M."/>
            <person name="Mahadevan R."/>
            <person name="Abou-Zaid M."/>
            <person name="de Vries R.P."/>
            <person name="Igarashi K."/>
            <person name="Yadav J.S."/>
            <person name="Grigoriev I.V."/>
            <person name="Master E.R."/>
        </authorList>
    </citation>
    <scope>NUCLEOTIDE SEQUENCE [LARGE SCALE GENOMIC DNA]</scope>
    <source>
        <strain evidence="16 17">HHB-10118-sp</strain>
    </source>
</reference>
<comment type="cofactor">
    <cofactor evidence="1 13">
        <name>heme</name>
        <dbReference type="ChEBI" id="CHEBI:30413"/>
    </cofactor>
</comment>
<dbReference type="PROSITE" id="PS00086">
    <property type="entry name" value="CYTOCHROME_P450"/>
    <property type="match status" value="1"/>
</dbReference>
<evidence type="ECO:0000256" key="7">
    <source>
        <dbReference type="ARBA" id="ARBA00022723"/>
    </source>
</evidence>
<sequence length="508" mass="57535">MIGNSLALLVLSVALFLYLRRRPRSLPPGPRGLPVIGNARDVPKNFEWLTYDRWSREYDSDIIHLRMFGTTVIIINSMKAANELLNKRSSIYSDREHLVMTADLVGWDRDIGFMPYGDKWREHRRLFHQQFRPATVHTYHPKLLEEARKLLPRLLFQLGDFMQPLRTMTASMILGVTYGMELHTDNDPYVILAEKAVHSMAATGNMGSYAVDYLPWLRYLPSWAPGAGFKRQAAEWKELVVEIFERPFVSIKQAMSLGKAPPCILTTMLEELDPKKDNSDRETMICQVTGTAYNAGSDTPVSSLGTFILAMLLYPDVQRRAQKEMDRIMGCDRLPEFEDRGSLPYITAVMKETLRWHPVSPLVSYKLRADDEYGGYHFPAGSIVIGNAWAILHDKKRYLNPEMFDPTRFLRPDGELDNGVPDPVEAAFGFGRRICPGRHFAADLLWITMAHILATLNIQKAISEAGNVVEPSGEYTSGFISHPVPFKASFKPRSPASLDLIGSRSSLK</sequence>